<organism evidence="18 20">
    <name type="scientific">Aliidiomarina maris</name>
    <dbReference type="NCBI Taxonomy" id="531312"/>
    <lineage>
        <taxon>Bacteria</taxon>
        <taxon>Pseudomonadati</taxon>
        <taxon>Pseudomonadota</taxon>
        <taxon>Gammaproteobacteria</taxon>
        <taxon>Alteromonadales</taxon>
        <taxon>Idiomarinaceae</taxon>
        <taxon>Aliidiomarina</taxon>
    </lineage>
</organism>
<evidence type="ECO:0000256" key="2">
    <source>
        <dbReference type="ARBA" id="ARBA00001947"/>
    </source>
</evidence>
<keyword evidence="7" id="KW-0645">Protease</keyword>
<dbReference type="InterPro" id="IPR045357">
    <property type="entry name" value="Aminopeptidase_N-like_N"/>
</dbReference>
<feature type="domain" description="Peptidase M1 alanyl aminopeptidase C-terminal" evidence="16">
    <location>
        <begin position="549"/>
        <end position="866"/>
    </location>
</feature>
<reference evidence="19 21" key="1">
    <citation type="journal article" date="2018" name="Front. Microbiol.">
        <title>Genome-Based Analysis Reveals the Taxonomy and Diversity of the Family Idiomarinaceae.</title>
        <authorList>
            <person name="Liu Y."/>
            <person name="Lai Q."/>
            <person name="Shao Z."/>
        </authorList>
    </citation>
    <scope>NUCLEOTIDE SEQUENCE [LARGE SCALE GENOMIC DNA]</scope>
    <source>
        <strain evidence="19 21">CF12-14</strain>
    </source>
</reference>
<evidence type="ECO:0000256" key="6">
    <source>
        <dbReference type="ARBA" id="ARBA00022438"/>
    </source>
</evidence>
<evidence type="ECO:0000259" key="17">
    <source>
        <dbReference type="Pfam" id="PF17900"/>
    </source>
</evidence>
<keyword evidence="8" id="KW-0479">Metal-binding</keyword>
<feature type="domain" description="Aminopeptidase N-like N-terminal" evidence="17">
    <location>
        <begin position="86"/>
        <end position="187"/>
    </location>
</feature>
<dbReference type="InterPro" id="IPR014782">
    <property type="entry name" value="Peptidase_M1_dom"/>
</dbReference>
<keyword evidence="21" id="KW-1185">Reference proteome</keyword>
<dbReference type="InterPro" id="IPR001930">
    <property type="entry name" value="Peptidase_M1"/>
</dbReference>
<evidence type="ECO:0000256" key="12">
    <source>
        <dbReference type="ARBA" id="ARBA00059739"/>
    </source>
</evidence>
<dbReference type="FunFam" id="3.30.2010.30:FF:000002">
    <property type="entry name" value="Putative aminopeptidase N"/>
    <property type="match status" value="1"/>
</dbReference>
<evidence type="ECO:0000256" key="7">
    <source>
        <dbReference type="ARBA" id="ARBA00022670"/>
    </source>
</evidence>
<dbReference type="InterPro" id="IPR042097">
    <property type="entry name" value="Aminopeptidase_N-like_N_sf"/>
</dbReference>
<evidence type="ECO:0000259" key="16">
    <source>
        <dbReference type="Pfam" id="PF17432"/>
    </source>
</evidence>
<dbReference type="GO" id="GO:0006508">
    <property type="term" value="P:proteolysis"/>
    <property type="evidence" value="ECO:0007669"/>
    <property type="project" value="UniProtKB-UniRule"/>
</dbReference>
<dbReference type="FunFam" id="2.60.40.1840:FF:000001">
    <property type="entry name" value="Aminopeptidase N"/>
    <property type="match status" value="1"/>
</dbReference>
<dbReference type="InterPro" id="IPR012779">
    <property type="entry name" value="Peptidase_M1_pepN"/>
</dbReference>
<dbReference type="InterPro" id="IPR037144">
    <property type="entry name" value="Peptidase_M1_pepN_C_sf"/>
</dbReference>
<dbReference type="Gene3D" id="2.60.40.1840">
    <property type="match status" value="1"/>
</dbReference>
<dbReference type="GO" id="GO:0008270">
    <property type="term" value="F:zinc ion binding"/>
    <property type="evidence" value="ECO:0007669"/>
    <property type="project" value="InterPro"/>
</dbReference>
<dbReference type="GO" id="GO:0016285">
    <property type="term" value="F:alanyl aminopeptidase activity"/>
    <property type="evidence" value="ECO:0007669"/>
    <property type="project" value="UniProtKB-EC"/>
</dbReference>
<comment type="function">
    <text evidence="12">Aminopeptidase N is involved in the degradation of intracellular peptides generated by protein breakdown during normal growth as well as in response to nutrient starvation.</text>
</comment>
<proteinExistence type="inferred from homology"/>
<dbReference type="EMBL" id="PIPK01000004">
    <property type="protein sequence ID" value="RUO25086.1"/>
    <property type="molecule type" value="Genomic_DNA"/>
</dbReference>
<keyword evidence="10" id="KW-0862">Zinc</keyword>
<evidence type="ECO:0000256" key="4">
    <source>
        <dbReference type="ARBA" id="ARBA00012564"/>
    </source>
</evidence>
<dbReference type="Pfam" id="PF17432">
    <property type="entry name" value="DUF3458_C"/>
    <property type="match status" value="1"/>
</dbReference>
<name>A0A327X216_9GAMM</name>
<evidence type="ECO:0000256" key="5">
    <source>
        <dbReference type="ARBA" id="ARBA00015611"/>
    </source>
</evidence>
<comment type="similarity">
    <text evidence="3">Belongs to the peptidase M1 family.</text>
</comment>
<evidence type="ECO:0000256" key="1">
    <source>
        <dbReference type="ARBA" id="ARBA00000098"/>
    </source>
</evidence>
<evidence type="ECO:0000256" key="8">
    <source>
        <dbReference type="ARBA" id="ARBA00022723"/>
    </source>
</evidence>
<dbReference type="Gene3D" id="2.60.40.1730">
    <property type="entry name" value="tricorn interacting facor f3 domain"/>
    <property type="match status" value="1"/>
</dbReference>
<dbReference type="InterPro" id="IPR038438">
    <property type="entry name" value="PepN_Ig-like_sf"/>
</dbReference>
<evidence type="ECO:0000313" key="20">
    <source>
        <dbReference type="Proteomes" id="UP000249203"/>
    </source>
</evidence>
<evidence type="ECO:0000313" key="19">
    <source>
        <dbReference type="EMBL" id="RUO25086.1"/>
    </source>
</evidence>
<feature type="domain" description="Peptidase M1 alanyl aminopeptidase Ig-like fold" evidence="15">
    <location>
        <begin position="445"/>
        <end position="544"/>
    </location>
</feature>
<sequence length="870" mass="98207">MALPQAKYRKDYQPPAFTISHVSLDVDLDDHATRVESELRIQRQGQHNPPLELDGEGLTLLSIALDGRTLASDEYQLEGGTLRIADVPEQFTLQIVTQIDPANNSALEGLYKSGGAYCTQCEAEGFRRITYYLDRPDVLAVFTTTVRAPKQGFPHLLSNGNPQQRGDLDGNRHFVTWHDPHPKPAYLFALVAGDFDVLEDSFQTSEGRDVALQLFVDKGNLSRAEFAMQALKDSMRWDETRFGLSYDLDIYMIVAVDFFNMGAMENKGLNIFNAKYVLADARTATDQDFLAVESVIGHEYFHNWTGNRITCRDWFQLSLKEGLTVFRDQEFSGDMSMRAVHRINDVRIMRTHQFAEDASPMAHPIRPDKVIEMNNFYTVTVYNKGAEVIRMLHTLLGEEGFQRGMRLYVERHDGQAVTCEDFVAAMEAANDTDLSQFRRWYEQAGTPRVTVSDSYDVERQEYRLHCQQHTPKTPGQAVKKPFVIPMRSFFYDAQGEVMTLHSDSLQNDVLQITQNEQEFVFSGVSERPIPALFVGFSAPVRIDYPYTETQRLHLLAHSSDAFIAWDSAQQLYVKVIQEAISQQRPVQISDAFISALTTQLQDHETDPALRALLLQLPSAEAVAGEYEQVDIDAVAQACEQLKQLLASRLAQVLTLLWQANKSNGAYQFNAQHIAQRMLANTCLNYLALTPNAELDADLMAHFGADNLTDQLAALQAAVHCQHPLADTLIEQFSQQWQAQPLVMDKWLAVQASAPSADTLDRVQALTQHPAFNYANPNRVYSLIATFTHNLAALHRSDGAGYRWLADVIQQLNQSNPQVASRLLSSLLQWKRLDIDRQVLVKAQLERLRQTPKLAADLFEKVESSLAVEND</sequence>
<comment type="cofactor">
    <cofactor evidence="2">
        <name>Zn(2+)</name>
        <dbReference type="ChEBI" id="CHEBI:29105"/>
    </cofactor>
</comment>
<dbReference type="CDD" id="cd09600">
    <property type="entry name" value="M1_APN"/>
    <property type="match status" value="1"/>
</dbReference>
<dbReference type="Proteomes" id="UP000287865">
    <property type="component" value="Unassembled WGS sequence"/>
</dbReference>
<reference evidence="18 20" key="2">
    <citation type="submission" date="2018-06" db="EMBL/GenBank/DDBJ databases">
        <title>Genomic Encyclopedia of Type Strains, Phase III (KMG-III): the genomes of soil and plant-associated and newly described type strains.</title>
        <authorList>
            <person name="Whitman W."/>
        </authorList>
    </citation>
    <scope>NUCLEOTIDE SEQUENCE [LARGE SCALE GENOMIC DNA]</scope>
    <source>
        <strain evidence="18 20">CGMCC 1.15366</strain>
    </source>
</reference>
<dbReference type="GO" id="GO:0008237">
    <property type="term" value="F:metallopeptidase activity"/>
    <property type="evidence" value="ECO:0007669"/>
    <property type="project" value="UniProtKB-UniRule"/>
</dbReference>
<dbReference type="Pfam" id="PF17900">
    <property type="entry name" value="Peptidase_M1_N"/>
    <property type="match status" value="1"/>
</dbReference>
<gene>
    <name evidence="18" type="ORF">B0I24_104147</name>
    <name evidence="19" type="ORF">CWE07_06305</name>
</gene>
<protein>
    <recommendedName>
        <fullName evidence="5 13">Aminopeptidase N</fullName>
        <ecNumber evidence="4 13">3.4.11.2</ecNumber>
    </recommendedName>
</protein>
<dbReference type="Gene3D" id="3.30.2010.30">
    <property type="match status" value="1"/>
</dbReference>
<dbReference type="InterPro" id="IPR035414">
    <property type="entry name" value="Peptidase_M1_pepN_Ig-like"/>
</dbReference>
<evidence type="ECO:0000313" key="18">
    <source>
        <dbReference type="EMBL" id="RAJ98943.1"/>
    </source>
</evidence>
<evidence type="ECO:0000256" key="3">
    <source>
        <dbReference type="ARBA" id="ARBA00010136"/>
    </source>
</evidence>
<dbReference type="SUPFAM" id="SSF55486">
    <property type="entry name" value="Metalloproteases ('zincins'), catalytic domain"/>
    <property type="match status" value="1"/>
</dbReference>
<dbReference type="FunFam" id="2.60.40.1730:FF:000005">
    <property type="entry name" value="Aminopeptidase N"/>
    <property type="match status" value="1"/>
</dbReference>
<dbReference type="Gene3D" id="1.25.50.10">
    <property type="entry name" value="Peptidase M1, alanyl aminopeptidase, C-terminal domain"/>
    <property type="match status" value="1"/>
</dbReference>
<keyword evidence="9" id="KW-0378">Hydrolase</keyword>
<dbReference type="PRINTS" id="PR00756">
    <property type="entry name" value="ALADIPTASE"/>
</dbReference>
<keyword evidence="6 18" id="KW-0031">Aminopeptidase</keyword>
<evidence type="ECO:0000256" key="10">
    <source>
        <dbReference type="ARBA" id="ARBA00022833"/>
    </source>
</evidence>
<dbReference type="InterPro" id="IPR027268">
    <property type="entry name" value="Peptidase_M4/M1_CTD_sf"/>
</dbReference>
<dbReference type="Gene3D" id="1.10.390.10">
    <property type="entry name" value="Neutral Protease Domain 2"/>
    <property type="match status" value="1"/>
</dbReference>
<dbReference type="FunFam" id="1.10.390.10:FF:000002">
    <property type="entry name" value="Aminopeptidase N"/>
    <property type="match status" value="1"/>
</dbReference>
<accession>A0A327X216</accession>
<comment type="caution">
    <text evidence="18">The sequence shown here is derived from an EMBL/GenBank/DDBJ whole genome shotgun (WGS) entry which is preliminary data.</text>
</comment>
<dbReference type="PANTHER" id="PTHR46322:SF1">
    <property type="entry name" value="PUROMYCIN-SENSITIVE AMINOPEPTIDASE"/>
    <property type="match status" value="1"/>
</dbReference>
<dbReference type="Pfam" id="PF11940">
    <property type="entry name" value="DUF3458"/>
    <property type="match status" value="1"/>
</dbReference>
<evidence type="ECO:0000256" key="13">
    <source>
        <dbReference type="NCBIfam" id="TIGR02414"/>
    </source>
</evidence>
<evidence type="ECO:0000256" key="9">
    <source>
        <dbReference type="ARBA" id="ARBA00022801"/>
    </source>
</evidence>
<dbReference type="PANTHER" id="PTHR46322">
    <property type="entry name" value="PUROMYCIN-SENSITIVE AMINOPEPTIDASE"/>
    <property type="match status" value="1"/>
</dbReference>
<dbReference type="EC" id="3.4.11.2" evidence="4 13"/>
<dbReference type="SUPFAM" id="SSF63737">
    <property type="entry name" value="Leukotriene A4 hydrolase N-terminal domain"/>
    <property type="match status" value="1"/>
</dbReference>
<evidence type="ECO:0000256" key="11">
    <source>
        <dbReference type="ARBA" id="ARBA00023049"/>
    </source>
</evidence>
<dbReference type="Pfam" id="PF01433">
    <property type="entry name" value="Peptidase_M1"/>
    <property type="match status" value="1"/>
</dbReference>
<dbReference type="NCBIfam" id="TIGR02414">
    <property type="entry name" value="pepN_proteo"/>
    <property type="match status" value="1"/>
</dbReference>
<dbReference type="AlphaFoldDB" id="A0A327X216"/>
<dbReference type="EMBL" id="QLMD01000004">
    <property type="protein sequence ID" value="RAJ98943.1"/>
    <property type="molecule type" value="Genomic_DNA"/>
</dbReference>
<comment type="catalytic activity">
    <reaction evidence="1">
        <text>Release of an N-terminal amino acid, Xaa-|-Yaa- from a peptide, amide or arylamide. Xaa is preferably Ala, but may be most amino acids including Pro (slow action). When a terminal hydrophobic residue is followed by a prolyl residue, the two may be released as an intact Xaa-Pro dipeptide.</text>
        <dbReference type="EC" id="3.4.11.2"/>
    </reaction>
</comment>
<dbReference type="Proteomes" id="UP000249203">
    <property type="component" value="Unassembled WGS sequence"/>
</dbReference>
<dbReference type="InterPro" id="IPR024601">
    <property type="entry name" value="Peptidase_M1_pepN_C"/>
</dbReference>
<evidence type="ECO:0000313" key="21">
    <source>
        <dbReference type="Proteomes" id="UP000287865"/>
    </source>
</evidence>
<evidence type="ECO:0000259" key="15">
    <source>
        <dbReference type="Pfam" id="PF11940"/>
    </source>
</evidence>
<evidence type="ECO:0000259" key="14">
    <source>
        <dbReference type="Pfam" id="PF01433"/>
    </source>
</evidence>
<dbReference type="RefSeq" id="WP_111569032.1">
    <property type="nucleotide sequence ID" value="NZ_PIPK01000004.1"/>
</dbReference>
<keyword evidence="11" id="KW-0482">Metalloprotease</keyword>
<dbReference type="OrthoDB" id="100605at2"/>
<feature type="domain" description="Peptidase M1 membrane alanine aminopeptidase" evidence="14">
    <location>
        <begin position="226"/>
        <end position="440"/>
    </location>
</feature>